<evidence type="ECO:0000313" key="1">
    <source>
        <dbReference type="EMBL" id="KAK3709542.1"/>
    </source>
</evidence>
<comment type="caution">
    <text evidence="1">The sequence shown here is derived from an EMBL/GenBank/DDBJ whole genome shotgun (WGS) entry which is preliminary data.</text>
</comment>
<dbReference type="AlphaFoldDB" id="A0AAE0XSZ4"/>
<dbReference type="Proteomes" id="UP001283361">
    <property type="component" value="Unassembled WGS sequence"/>
</dbReference>
<evidence type="ECO:0000313" key="2">
    <source>
        <dbReference type="Proteomes" id="UP001283361"/>
    </source>
</evidence>
<accession>A0AAE0XSZ4</accession>
<reference evidence="1" key="1">
    <citation type="journal article" date="2023" name="G3 (Bethesda)">
        <title>A reference genome for the long-term kleptoplast-retaining sea slug Elysia crispata morphotype clarki.</title>
        <authorList>
            <person name="Eastman K.E."/>
            <person name="Pendleton A.L."/>
            <person name="Shaikh M.A."/>
            <person name="Suttiyut T."/>
            <person name="Ogas R."/>
            <person name="Tomko P."/>
            <person name="Gavelis G."/>
            <person name="Widhalm J.R."/>
            <person name="Wisecaver J.H."/>
        </authorList>
    </citation>
    <scope>NUCLEOTIDE SEQUENCE</scope>
    <source>
        <strain evidence="1">ECLA1</strain>
    </source>
</reference>
<gene>
    <name evidence="1" type="ORF">RRG08_019379</name>
</gene>
<keyword evidence="2" id="KW-1185">Reference proteome</keyword>
<dbReference type="EMBL" id="JAWDGP010007658">
    <property type="protein sequence ID" value="KAK3709542.1"/>
    <property type="molecule type" value="Genomic_DNA"/>
</dbReference>
<protein>
    <submittedName>
        <fullName evidence="1">Uncharacterized protein</fullName>
    </submittedName>
</protein>
<proteinExistence type="predicted"/>
<sequence>MDSAVETPHCLGQSRTISGHFSLSQFGVGRVNISLEDTAHQDLEKLQESRVVLVLVLSHYTSNRLKVLPNFLRHGKHPVGRYFRPGASTSANAFNLSRDVRVVKAHYSKPNNYSGQCVQ</sequence>
<name>A0AAE0XSZ4_9GAST</name>
<organism evidence="1 2">
    <name type="scientific">Elysia crispata</name>
    <name type="common">lettuce slug</name>
    <dbReference type="NCBI Taxonomy" id="231223"/>
    <lineage>
        <taxon>Eukaryota</taxon>
        <taxon>Metazoa</taxon>
        <taxon>Spiralia</taxon>
        <taxon>Lophotrochozoa</taxon>
        <taxon>Mollusca</taxon>
        <taxon>Gastropoda</taxon>
        <taxon>Heterobranchia</taxon>
        <taxon>Euthyneura</taxon>
        <taxon>Panpulmonata</taxon>
        <taxon>Sacoglossa</taxon>
        <taxon>Placobranchoidea</taxon>
        <taxon>Plakobranchidae</taxon>
        <taxon>Elysia</taxon>
    </lineage>
</organism>